<dbReference type="PROSITE" id="PS51406">
    <property type="entry name" value="FIBRINOGEN_C_2"/>
    <property type="match status" value="1"/>
</dbReference>
<evidence type="ECO:0000313" key="4">
    <source>
        <dbReference type="RefSeq" id="XP_022107417.1"/>
    </source>
</evidence>
<gene>
    <name evidence="4" type="primary">LOC110988334</name>
</gene>
<dbReference type="PANTHER" id="PTHR19143">
    <property type="entry name" value="FIBRINOGEN/TENASCIN/ANGIOPOEITIN"/>
    <property type="match status" value="1"/>
</dbReference>
<feature type="chain" id="PRO_5034543897" evidence="1">
    <location>
        <begin position="26"/>
        <end position="277"/>
    </location>
</feature>
<sequence>MKLIQQFAVAALVVFSIFTKGMVNAHSIISSGAPPVYEQHIIINPLDGPSCSGSGCNCTAIRESVADTTHRLAKLETTVANKVDGVSAELNDVKLQLVKITESVIWLTELLKNATDNPTTHAPTPRAPLVTHPTPQAIPTTLPNDCSQALANGVTSSGVYTVQPVDDSGPFDVYCDMETDGGGWTVFQRRQDGSVDFYRDWVSYRQGFGDLNGEFWLGNDNLHRLTAQGACRLRVDFEDFENNTAYAEYDMFSVADGSDNYQLTAEGFSGTASKLLL</sequence>
<keyword evidence="3" id="KW-1185">Reference proteome</keyword>
<accession>A0A8B7ZQS3</accession>
<dbReference type="NCBIfam" id="NF040941">
    <property type="entry name" value="GGGWT_bact"/>
    <property type="match status" value="1"/>
</dbReference>
<dbReference type="SUPFAM" id="SSF56496">
    <property type="entry name" value="Fibrinogen C-terminal domain-like"/>
    <property type="match status" value="1"/>
</dbReference>
<dbReference type="AlphaFoldDB" id="A0A8B7ZQS3"/>
<feature type="signal peptide" evidence="1">
    <location>
        <begin position="1"/>
        <end position="25"/>
    </location>
</feature>
<dbReference type="InterPro" id="IPR036056">
    <property type="entry name" value="Fibrinogen-like_C"/>
</dbReference>
<keyword evidence="1" id="KW-0732">Signal</keyword>
<dbReference type="InterPro" id="IPR002181">
    <property type="entry name" value="Fibrinogen_a/b/g_C_dom"/>
</dbReference>
<dbReference type="Proteomes" id="UP000694845">
    <property type="component" value="Unplaced"/>
</dbReference>
<dbReference type="Pfam" id="PF00147">
    <property type="entry name" value="Fibrinogen_C"/>
    <property type="match status" value="1"/>
</dbReference>
<dbReference type="PANTHER" id="PTHR19143:SF444">
    <property type="entry name" value="PROTEIN SCABROUS"/>
    <property type="match status" value="1"/>
</dbReference>
<name>A0A8B7ZQS3_ACAPL</name>
<dbReference type="Gene3D" id="3.90.215.10">
    <property type="entry name" value="Gamma Fibrinogen, chain A, domain 1"/>
    <property type="match status" value="1"/>
</dbReference>
<dbReference type="InterPro" id="IPR014716">
    <property type="entry name" value="Fibrinogen_a/b/g_C_1"/>
</dbReference>
<proteinExistence type="predicted"/>
<feature type="domain" description="Fibrinogen C-terminal" evidence="2">
    <location>
        <begin position="137"/>
        <end position="277"/>
    </location>
</feature>
<dbReference type="SMART" id="SM00186">
    <property type="entry name" value="FBG"/>
    <property type="match status" value="1"/>
</dbReference>
<dbReference type="OrthoDB" id="5958745at2759"/>
<evidence type="ECO:0000259" key="2">
    <source>
        <dbReference type="PROSITE" id="PS51406"/>
    </source>
</evidence>
<protein>
    <submittedName>
        <fullName evidence="4">Fibrinogen C domain-containing protein 1-like</fullName>
    </submittedName>
</protein>
<reference evidence="4" key="1">
    <citation type="submission" date="2025-08" db="UniProtKB">
        <authorList>
            <consortium name="RefSeq"/>
        </authorList>
    </citation>
    <scope>IDENTIFICATION</scope>
</reference>
<dbReference type="KEGG" id="aplc:110988334"/>
<evidence type="ECO:0000256" key="1">
    <source>
        <dbReference type="SAM" id="SignalP"/>
    </source>
</evidence>
<dbReference type="GO" id="GO:0005615">
    <property type="term" value="C:extracellular space"/>
    <property type="evidence" value="ECO:0007669"/>
    <property type="project" value="TreeGrafter"/>
</dbReference>
<evidence type="ECO:0000313" key="3">
    <source>
        <dbReference type="Proteomes" id="UP000694845"/>
    </source>
</evidence>
<dbReference type="RefSeq" id="XP_022107417.1">
    <property type="nucleotide sequence ID" value="XM_022251725.1"/>
</dbReference>
<dbReference type="InterPro" id="IPR050373">
    <property type="entry name" value="Fibrinogen_C-term_domain"/>
</dbReference>
<dbReference type="OMA" id="NIRNECT"/>
<organism evidence="3 4">
    <name type="scientific">Acanthaster planci</name>
    <name type="common">Crown-of-thorns starfish</name>
    <dbReference type="NCBI Taxonomy" id="133434"/>
    <lineage>
        <taxon>Eukaryota</taxon>
        <taxon>Metazoa</taxon>
        <taxon>Echinodermata</taxon>
        <taxon>Eleutherozoa</taxon>
        <taxon>Asterozoa</taxon>
        <taxon>Asteroidea</taxon>
        <taxon>Valvatacea</taxon>
        <taxon>Valvatida</taxon>
        <taxon>Acanthasteridae</taxon>
        <taxon>Acanthaster</taxon>
    </lineage>
</organism>
<dbReference type="GeneID" id="110988334"/>
<dbReference type="CDD" id="cd00087">
    <property type="entry name" value="FReD"/>
    <property type="match status" value="1"/>
</dbReference>